<dbReference type="Proteomes" id="UP000257014">
    <property type="component" value="Unassembled WGS sequence"/>
</dbReference>
<reference evidence="2 3" key="1">
    <citation type="submission" date="2018-03" db="EMBL/GenBank/DDBJ databases">
        <authorList>
            <person name="Keele B.F."/>
        </authorList>
    </citation>
    <scope>NUCLEOTIDE SEQUENCE [LARGE SCALE GENOMIC DNA]</scope>
    <source>
        <strain evidence="2">ZCTH4_d</strain>
    </source>
</reference>
<sequence>MQPAPFPHKKPKAGKPFRRRPIRPSQKLPSGSRDFHPRRPIRPSRWPPPGSRVRRRPETKRAEGKEWQPSATILSFRPDLGNRRKRPHAGRGRPRPFRLVYPAAFTSWPCGHDPGS</sequence>
<name>A0A3E0K0A6_9BACI</name>
<feature type="compositionally biased region" description="Basic residues" evidence="1">
    <location>
        <begin position="83"/>
        <end position="96"/>
    </location>
</feature>
<evidence type="ECO:0000313" key="2">
    <source>
        <dbReference type="EMBL" id="REJ25838.1"/>
    </source>
</evidence>
<evidence type="ECO:0000313" key="3">
    <source>
        <dbReference type="Proteomes" id="UP000257014"/>
    </source>
</evidence>
<proteinExistence type="predicted"/>
<protein>
    <submittedName>
        <fullName evidence="2">Uncharacterized protein</fullName>
    </submittedName>
</protein>
<organism evidence="2 3">
    <name type="scientific">Caldibacillus debilis</name>
    <dbReference type="NCBI Taxonomy" id="301148"/>
    <lineage>
        <taxon>Bacteria</taxon>
        <taxon>Bacillati</taxon>
        <taxon>Bacillota</taxon>
        <taxon>Bacilli</taxon>
        <taxon>Bacillales</taxon>
        <taxon>Bacillaceae</taxon>
        <taxon>Caldibacillus</taxon>
    </lineage>
</organism>
<evidence type="ECO:0000256" key="1">
    <source>
        <dbReference type="SAM" id="MobiDB-lite"/>
    </source>
</evidence>
<accession>A0A3E0K0A6</accession>
<dbReference type="AlphaFoldDB" id="A0A3E0K0A6"/>
<comment type="caution">
    <text evidence="2">The sequence shown here is derived from an EMBL/GenBank/DDBJ whole genome shotgun (WGS) entry which is preliminary data.</text>
</comment>
<gene>
    <name evidence="2" type="ORF">C6P37_14460</name>
</gene>
<feature type="compositionally biased region" description="Basic residues" evidence="1">
    <location>
        <begin position="7"/>
        <end position="22"/>
    </location>
</feature>
<dbReference type="EMBL" id="QEWE01000030">
    <property type="protein sequence ID" value="REJ25838.1"/>
    <property type="molecule type" value="Genomic_DNA"/>
</dbReference>
<feature type="region of interest" description="Disordered" evidence="1">
    <location>
        <begin position="1"/>
        <end position="96"/>
    </location>
</feature>